<keyword evidence="1" id="KW-0812">Transmembrane</keyword>
<dbReference type="AlphaFoldDB" id="A0A1K2HXX2"/>
<accession>A0A1K2HXX2</accession>
<dbReference type="InterPro" id="IPR042047">
    <property type="entry name" value="SleB_dom1"/>
</dbReference>
<dbReference type="InterPro" id="IPR011105">
    <property type="entry name" value="Cell_wall_hydrolase_SleB"/>
</dbReference>
<name>A0A1K2HXX2_9HYPH</name>
<sequence>MLPLGAVSGEGRGLTGLEAANARRWLARSMTFVIAMLAMTFCFAITARAENAASAGVMPAPLSSELAALRAKPAQPALTSAVLSAYVERRKALESFNAFDVPGPPQPLTGDVLSSYIERRSNPALDAIAAVDFGSSTVSTDALAAYVQGGYVPTGKRVKLATEERDCLAKAIYHEARGESEDGQWAVANVIINRAFSKKYPSTLCGVIYQNADKGRYRCQFTFACDGRSDVATEPRAWRRAQQMAEDAYADYVKGDTPDMLPRSVLYYHTTAVAPHWSKSFRRVAAIGSHIFYSPN</sequence>
<dbReference type="EMBL" id="FPKU01000002">
    <property type="protein sequence ID" value="SFZ84273.1"/>
    <property type="molecule type" value="Genomic_DNA"/>
</dbReference>
<gene>
    <name evidence="3" type="ORF">SAMN02983003_1918</name>
</gene>
<proteinExistence type="predicted"/>
<keyword evidence="1" id="KW-0472">Membrane</keyword>
<organism evidence="3 4">
    <name type="scientific">Devosia enhydra</name>
    <dbReference type="NCBI Taxonomy" id="665118"/>
    <lineage>
        <taxon>Bacteria</taxon>
        <taxon>Pseudomonadati</taxon>
        <taxon>Pseudomonadota</taxon>
        <taxon>Alphaproteobacteria</taxon>
        <taxon>Hyphomicrobiales</taxon>
        <taxon>Devosiaceae</taxon>
        <taxon>Devosia</taxon>
    </lineage>
</organism>
<keyword evidence="3" id="KW-0378">Hydrolase</keyword>
<dbReference type="Pfam" id="PF07486">
    <property type="entry name" value="Hydrolase_2"/>
    <property type="match status" value="1"/>
</dbReference>
<keyword evidence="1" id="KW-1133">Transmembrane helix</keyword>
<reference evidence="3 4" key="1">
    <citation type="submission" date="2016-11" db="EMBL/GenBank/DDBJ databases">
        <authorList>
            <person name="Jaros S."/>
            <person name="Januszkiewicz K."/>
            <person name="Wedrychowicz H."/>
        </authorList>
    </citation>
    <scope>NUCLEOTIDE SEQUENCE [LARGE SCALE GENOMIC DNA]</scope>
    <source>
        <strain evidence="3 4">ATCC 23634</strain>
    </source>
</reference>
<evidence type="ECO:0000313" key="3">
    <source>
        <dbReference type="EMBL" id="SFZ84273.1"/>
    </source>
</evidence>
<dbReference type="GO" id="GO:0016787">
    <property type="term" value="F:hydrolase activity"/>
    <property type="evidence" value="ECO:0007669"/>
    <property type="project" value="UniProtKB-KW"/>
</dbReference>
<keyword evidence="4" id="KW-1185">Reference proteome</keyword>
<evidence type="ECO:0000259" key="2">
    <source>
        <dbReference type="Pfam" id="PF07486"/>
    </source>
</evidence>
<feature type="transmembrane region" description="Helical" evidence="1">
    <location>
        <begin position="25"/>
        <end position="45"/>
    </location>
</feature>
<evidence type="ECO:0000256" key="1">
    <source>
        <dbReference type="SAM" id="Phobius"/>
    </source>
</evidence>
<dbReference type="STRING" id="665118.SAMN02983003_1918"/>
<dbReference type="Proteomes" id="UP000183447">
    <property type="component" value="Unassembled WGS sequence"/>
</dbReference>
<protein>
    <submittedName>
        <fullName evidence="3">Cell Wall Hydrolase</fullName>
    </submittedName>
</protein>
<feature type="domain" description="Cell wall hydrolase SleB" evidence="2">
    <location>
        <begin position="178"/>
        <end position="293"/>
    </location>
</feature>
<dbReference type="Gene3D" id="1.10.10.2520">
    <property type="entry name" value="Cell wall hydrolase SleB, domain 1"/>
    <property type="match status" value="1"/>
</dbReference>
<evidence type="ECO:0000313" key="4">
    <source>
        <dbReference type="Proteomes" id="UP000183447"/>
    </source>
</evidence>